<dbReference type="Gene3D" id="2.60.120.200">
    <property type="match status" value="1"/>
</dbReference>
<dbReference type="CDD" id="cd01951">
    <property type="entry name" value="lectin_L-type"/>
    <property type="match status" value="1"/>
</dbReference>
<keyword evidence="1" id="KW-0472">Membrane</keyword>
<dbReference type="RefSeq" id="WP_306403250.1">
    <property type="nucleotide sequence ID" value="NZ_JAVBZS010000051.1"/>
</dbReference>
<dbReference type="InterPro" id="IPR013320">
    <property type="entry name" value="ConA-like_dom_sf"/>
</dbReference>
<reference evidence="2 3" key="1">
    <citation type="submission" date="2023-08" db="EMBL/GenBank/DDBJ databases">
        <title>Whole genome sequencing of Enterococcus.</title>
        <authorList>
            <person name="Kaptchouang Tchatchouang C.D."/>
            <person name="Ateba C.N."/>
        </authorList>
    </citation>
    <scope>NUCLEOTIDE SEQUENCE [LARGE SCALE GENOMIC DNA]</scope>
    <source>
        <strain evidence="2 3">ENT3_CNKT_NWU</strain>
    </source>
</reference>
<dbReference type="InterPro" id="IPR056573">
    <property type="entry name" value="Lectin_L-type_dom"/>
</dbReference>
<dbReference type="Pfam" id="PF18483">
    <property type="entry name" value="Lectin_L-type_dom"/>
    <property type="match status" value="1"/>
</dbReference>
<evidence type="ECO:0008006" key="4">
    <source>
        <dbReference type="Google" id="ProtNLM"/>
    </source>
</evidence>
<comment type="caution">
    <text evidence="2">The sequence shown here is derived from an EMBL/GenBank/DDBJ whole genome shotgun (WGS) entry which is preliminary data.</text>
</comment>
<keyword evidence="1" id="KW-0812">Transmembrane</keyword>
<dbReference type="SUPFAM" id="SSF49899">
    <property type="entry name" value="Concanavalin A-like lectins/glucanases"/>
    <property type="match status" value="1"/>
</dbReference>
<name>A0AAJ1SQS3_9ENTE</name>
<evidence type="ECO:0000256" key="1">
    <source>
        <dbReference type="SAM" id="Phobius"/>
    </source>
</evidence>
<proteinExistence type="predicted"/>
<dbReference type="EMBL" id="JAVBZS010000051">
    <property type="protein sequence ID" value="MDP8590765.1"/>
    <property type="molecule type" value="Genomic_DNA"/>
</dbReference>
<keyword evidence="1" id="KW-1133">Transmembrane helix</keyword>
<organism evidence="2 3">
    <name type="scientific">Enterococcus lactis</name>
    <dbReference type="NCBI Taxonomy" id="357441"/>
    <lineage>
        <taxon>Bacteria</taxon>
        <taxon>Bacillati</taxon>
        <taxon>Bacillota</taxon>
        <taxon>Bacilli</taxon>
        <taxon>Lactobacillales</taxon>
        <taxon>Enterococcaceae</taxon>
        <taxon>Enterococcus</taxon>
    </lineage>
</organism>
<gene>
    <name evidence="2" type="ORF">RAN64_12260</name>
</gene>
<sequence length="699" mass="77736">MRILKKKVNKNIHLFLQIFSILGLVSLFLIFEIQEVRAESVNDVILNAPDGTSLADAFNLVPVGSNSHATIAKNKNGNDVCVLTDDNRDQSAALWSATNYQLDLNKDFDTKMKLYLGNKGSYAADGITFTLQNDPRGNNAFSSSTEGGALGVYSSQEARNSTEAAQEALQNSFSIEFDTHQNEGKGNAYDETSHDYKPGPNHIAATMPGNPETYDVYSSWLTQKVKVRHNLLTEPINLPNGSLSNGQWHDFEVHYDHITEQITYVFDGQSRVCNLPRTVFSSDYVYWGFTGTTGDDSNVNAVVFSELPKAVNVETTTDVLKNNTSVINKDVNMGDTLTYSLKATYLGGIQNWTDVVGEEFLNPYVEYVPHTLAVKYPETGTIAKEEPQITPENHLIAPELTNDLGDVHENKWTSVEITFDVKVKNIDSNQKIIKAEDFTEFIGDNYTVRPYETSYQILNDEALRPQIKLSDSLANASISVFPTEQSLTIDGEWKDKDSNAVSLFYKLNGQERVLQDNVSNTAKDSWLPFSQDISLADLNTGDNQVEVYAKDAEGQLSNHESFKIILNQGNVSFKSIDPEIQFKNMVISGTTVYSSPQATVGVVVEDTTGIPKDWQLKVKQTTSFSDGTRDLPAQLTYLNGEEKLLINDSSAVDVPVVQNNATDYSLQQDENYQFQLAVSPGAYTGEYQSQLEWTIERVP</sequence>
<evidence type="ECO:0000313" key="3">
    <source>
        <dbReference type="Proteomes" id="UP001238215"/>
    </source>
</evidence>
<keyword evidence="3" id="KW-1185">Reference proteome</keyword>
<evidence type="ECO:0000313" key="2">
    <source>
        <dbReference type="EMBL" id="MDP8590765.1"/>
    </source>
</evidence>
<feature type="transmembrane region" description="Helical" evidence="1">
    <location>
        <begin position="12"/>
        <end position="31"/>
    </location>
</feature>
<protein>
    <recommendedName>
        <fullName evidence="4">Lectin</fullName>
    </recommendedName>
</protein>
<dbReference type="AlphaFoldDB" id="A0AAJ1SQS3"/>
<accession>A0AAJ1SQS3</accession>
<dbReference type="Proteomes" id="UP001238215">
    <property type="component" value="Unassembled WGS sequence"/>
</dbReference>